<keyword evidence="5 16" id="KW-0812">Transmembrane</keyword>
<keyword evidence="13" id="KW-0807">Transducer</keyword>
<comment type="function">
    <text evidence="14">G protein-coupled receptor activated by ligand peptides amylin (IAPP), calcitonin (CT/CALCA) and calcitonin gene-related peptide type 1 (CGRP1/CALCA). CALCR interacts with receptor-activity-modifying proteins RAMP1, 2 and 3 to form receptor complexes AMYR1, 2 and 3, respectively. IAPP, CT and CGRP1 activate CALCR and AMYRs with distinct modes of receptor activation resulting in specific phenotypes. Ligand binding causes a conformation change that triggers signaling via guanine nucleotide-binding proteins (G proteins) and modulates the activity of downstream effectors. Activates cAMP-dependent pathway.</text>
</comment>
<dbReference type="GeneTree" id="ENSGT00940000155380"/>
<evidence type="ECO:0000256" key="10">
    <source>
        <dbReference type="ARBA" id="ARBA00023157"/>
    </source>
</evidence>
<dbReference type="InterPro" id="IPR017981">
    <property type="entry name" value="GPCR_2-like_7TM"/>
</dbReference>
<evidence type="ECO:0000256" key="3">
    <source>
        <dbReference type="ARBA" id="ARBA00017333"/>
    </source>
</evidence>
<dbReference type="InterPro" id="IPR000832">
    <property type="entry name" value="GPCR_2_secretin-like"/>
</dbReference>
<reference evidence="19 20" key="1">
    <citation type="submission" date="2019-04" db="EMBL/GenBank/DDBJ databases">
        <authorList>
            <consortium name="Wellcome Sanger Institute Data Sharing"/>
        </authorList>
    </citation>
    <scope>NUCLEOTIDE SEQUENCE [LARGE SCALE GENOMIC DNA]</scope>
</reference>
<dbReference type="GO" id="GO:0004948">
    <property type="term" value="F:calcitonin receptor activity"/>
    <property type="evidence" value="ECO:0007669"/>
    <property type="project" value="InterPro"/>
</dbReference>
<dbReference type="Pfam" id="PF00002">
    <property type="entry name" value="7tm_2"/>
    <property type="match status" value="1"/>
</dbReference>
<dbReference type="GO" id="GO:0007189">
    <property type="term" value="P:adenylate cyclase-activating G protein-coupled receptor signaling pathway"/>
    <property type="evidence" value="ECO:0007669"/>
    <property type="project" value="TreeGrafter"/>
</dbReference>
<dbReference type="Ensembl" id="ENSSFOT00015056415.1">
    <property type="protein sequence ID" value="ENSSFOP00015076613.1"/>
    <property type="gene ID" value="ENSSFOG00015012033.2"/>
</dbReference>
<feature type="transmembrane region" description="Helical" evidence="16">
    <location>
        <begin position="477"/>
        <end position="498"/>
    </location>
</feature>
<evidence type="ECO:0000256" key="11">
    <source>
        <dbReference type="ARBA" id="ARBA00023170"/>
    </source>
</evidence>
<evidence type="ECO:0000259" key="17">
    <source>
        <dbReference type="PROSITE" id="PS50227"/>
    </source>
</evidence>
<dbReference type="GO" id="GO:0030424">
    <property type="term" value="C:axon"/>
    <property type="evidence" value="ECO:0007669"/>
    <property type="project" value="TreeGrafter"/>
</dbReference>
<evidence type="ECO:0000256" key="5">
    <source>
        <dbReference type="ARBA" id="ARBA00022692"/>
    </source>
</evidence>
<dbReference type="PRINTS" id="PR01350">
    <property type="entry name" value="CTRFAMILY"/>
</dbReference>
<keyword evidence="12" id="KW-0325">Glycoprotein</keyword>
<evidence type="ECO:0000259" key="18">
    <source>
        <dbReference type="PROSITE" id="PS50261"/>
    </source>
</evidence>
<keyword evidence="4" id="KW-1003">Cell membrane</keyword>
<feature type="transmembrane region" description="Helical" evidence="16">
    <location>
        <begin position="283"/>
        <end position="309"/>
    </location>
</feature>
<keyword evidence="8" id="KW-0297">G-protein coupled receptor</keyword>
<feature type="transmembrane region" description="Helical" evidence="16">
    <location>
        <begin position="436"/>
        <end position="456"/>
    </location>
</feature>
<keyword evidence="9 16" id="KW-0472">Membrane</keyword>
<comment type="subcellular location">
    <subcellularLocation>
        <location evidence="1">Cell membrane</location>
        <topology evidence="1">Multi-pass membrane protein</topology>
    </subcellularLocation>
</comment>
<evidence type="ECO:0000256" key="4">
    <source>
        <dbReference type="ARBA" id="ARBA00022475"/>
    </source>
</evidence>
<dbReference type="FunFam" id="4.10.1240.10:FF:000012">
    <property type="entry name" value="Calcitonin receptor"/>
    <property type="match status" value="1"/>
</dbReference>
<feature type="domain" description="G-protein coupled receptors family 2 profile 1" evidence="17">
    <location>
        <begin position="190"/>
        <end position="274"/>
    </location>
</feature>
<dbReference type="Gene3D" id="4.10.1240.10">
    <property type="entry name" value="GPCR, family 2, extracellular hormone receptor domain"/>
    <property type="match status" value="2"/>
</dbReference>
<feature type="domain" description="G-protein coupled receptors family 2 profile 1" evidence="17">
    <location>
        <begin position="59"/>
        <end position="146"/>
    </location>
</feature>
<dbReference type="GO" id="GO:0007166">
    <property type="term" value="P:cell surface receptor signaling pathway"/>
    <property type="evidence" value="ECO:0007669"/>
    <property type="project" value="InterPro"/>
</dbReference>
<accession>A0A8C9WHQ7</accession>
<feature type="transmembrane region" description="Helical" evidence="16">
    <location>
        <begin position="397"/>
        <end position="416"/>
    </location>
</feature>
<dbReference type="PANTHER" id="PTHR45620:SF8">
    <property type="entry name" value="CALCITONIN RECEPTOR"/>
    <property type="match status" value="1"/>
</dbReference>
<evidence type="ECO:0000256" key="12">
    <source>
        <dbReference type="ARBA" id="ARBA00023180"/>
    </source>
</evidence>
<evidence type="ECO:0000256" key="16">
    <source>
        <dbReference type="SAM" id="Phobius"/>
    </source>
</evidence>
<dbReference type="SMART" id="SM00008">
    <property type="entry name" value="HormR"/>
    <property type="match status" value="2"/>
</dbReference>
<dbReference type="Gene3D" id="1.20.1070.10">
    <property type="entry name" value="Rhodopsin 7-helix transmembrane proteins"/>
    <property type="match status" value="1"/>
</dbReference>
<keyword evidence="6" id="KW-0732">Signal</keyword>
<feature type="transmembrane region" description="Helical" evidence="16">
    <location>
        <begin position="321"/>
        <end position="342"/>
    </location>
</feature>
<dbReference type="GO" id="GO:0005886">
    <property type="term" value="C:plasma membrane"/>
    <property type="evidence" value="ECO:0007669"/>
    <property type="project" value="UniProtKB-SubCell"/>
</dbReference>
<dbReference type="PROSITE" id="PS00650">
    <property type="entry name" value="G_PROTEIN_RECEP_F2_2"/>
    <property type="match status" value="1"/>
</dbReference>
<dbReference type="InterPro" id="IPR001879">
    <property type="entry name" value="GPCR_2_extracellular_dom"/>
</dbReference>
<protein>
    <recommendedName>
        <fullName evidence="3">Calcitonin receptor</fullName>
    </recommendedName>
</protein>
<dbReference type="PROSITE" id="PS50261">
    <property type="entry name" value="G_PROTEIN_RECEP_F2_4"/>
    <property type="match status" value="1"/>
</dbReference>
<evidence type="ECO:0000256" key="6">
    <source>
        <dbReference type="ARBA" id="ARBA00022729"/>
    </source>
</evidence>
<dbReference type="CDD" id="cd15274">
    <property type="entry name" value="7tmB1_calcitonin_R"/>
    <property type="match status" value="1"/>
</dbReference>
<proteinExistence type="inferred from homology"/>
<name>A0A8C9WHQ7_SCLFO</name>
<dbReference type="GO" id="GO:0007204">
    <property type="term" value="P:positive regulation of cytosolic calcium ion concentration"/>
    <property type="evidence" value="ECO:0007669"/>
    <property type="project" value="TreeGrafter"/>
</dbReference>
<dbReference type="Proteomes" id="UP000694397">
    <property type="component" value="Chromosome 23"/>
</dbReference>
<dbReference type="InterPro" id="IPR050332">
    <property type="entry name" value="GPCR_2"/>
</dbReference>
<dbReference type="Pfam" id="PF02793">
    <property type="entry name" value="HRM"/>
    <property type="match status" value="2"/>
</dbReference>
<evidence type="ECO:0000256" key="8">
    <source>
        <dbReference type="ARBA" id="ARBA00023040"/>
    </source>
</evidence>
<evidence type="ECO:0000313" key="20">
    <source>
        <dbReference type="Proteomes" id="UP000694397"/>
    </source>
</evidence>
<feature type="transmembrane region" description="Helical" evidence="16">
    <location>
        <begin position="370"/>
        <end position="390"/>
    </location>
</feature>
<comment type="subunit">
    <text evidence="15">Heterodimer of CALCR and RAMP1, RAMP2 or RAMP3; the receptor complexes function as AMYR1, AMYR2 and AMYR3 receptors, respectively, and respond to amylin/IAPP, calcitonin/CT and CGRP1 ligands. Interacts with GPRASP2.</text>
</comment>
<evidence type="ECO:0000256" key="15">
    <source>
        <dbReference type="ARBA" id="ARBA00049701"/>
    </source>
</evidence>
<evidence type="ECO:0000256" key="7">
    <source>
        <dbReference type="ARBA" id="ARBA00022989"/>
    </source>
</evidence>
<dbReference type="FunFam" id="1.20.1070.10:FF:000079">
    <property type="entry name" value="Calcitonin gene-related peptide type 1 receptor"/>
    <property type="match status" value="1"/>
</dbReference>
<dbReference type="PANTHER" id="PTHR45620">
    <property type="entry name" value="PDF RECEPTOR-LIKE PROTEIN-RELATED"/>
    <property type="match status" value="1"/>
</dbReference>
<keyword evidence="11" id="KW-0675">Receptor</keyword>
<organism evidence="19 20">
    <name type="scientific">Scleropages formosus</name>
    <name type="common">Asian bonytongue</name>
    <name type="synonym">Osteoglossum formosum</name>
    <dbReference type="NCBI Taxonomy" id="113540"/>
    <lineage>
        <taxon>Eukaryota</taxon>
        <taxon>Metazoa</taxon>
        <taxon>Chordata</taxon>
        <taxon>Craniata</taxon>
        <taxon>Vertebrata</taxon>
        <taxon>Euteleostomi</taxon>
        <taxon>Actinopterygii</taxon>
        <taxon>Neopterygii</taxon>
        <taxon>Teleostei</taxon>
        <taxon>Osteoglossocephala</taxon>
        <taxon>Osteoglossomorpha</taxon>
        <taxon>Osteoglossiformes</taxon>
        <taxon>Osteoglossidae</taxon>
        <taxon>Scleropages</taxon>
    </lineage>
</organism>
<dbReference type="PROSITE" id="PS50227">
    <property type="entry name" value="G_PROTEIN_RECEP_F2_3"/>
    <property type="match status" value="2"/>
</dbReference>
<evidence type="ECO:0000256" key="13">
    <source>
        <dbReference type="ARBA" id="ARBA00023224"/>
    </source>
</evidence>
<dbReference type="PROSITE" id="PS00649">
    <property type="entry name" value="G_PROTEIN_RECEP_F2_1"/>
    <property type="match status" value="1"/>
</dbReference>
<dbReference type="InterPro" id="IPR017983">
    <property type="entry name" value="GPCR_2_secretin-like_CS"/>
</dbReference>
<dbReference type="PRINTS" id="PR00249">
    <property type="entry name" value="GPCRSECRETIN"/>
</dbReference>
<dbReference type="InterPro" id="IPR036445">
    <property type="entry name" value="GPCR_2_extracell_dom_sf"/>
</dbReference>
<sequence length="606" mass="69879">DCWNCGKVFLTGRGCGGAVGWTAVLLSSGDKWGLETTFNTQYVKRTLMCFDCSREGPHCNRTWDGWFCWDDTPAGTYAYRDCVDFTGETPGNHSVPSACSLTMIITTLVIVTFLFTEKVTKYCDESGNWLQHPAINKSWSNCIAFPKDKLKVTEETFFFGDMGPTLETLISPAVTQKAEERKVIIDRQYKCFEKMNRDLPYNKSGPYCNRTWDGWLCWDDTPAGTYTSQNCPNYFPDFDSTEKVTKYCDETGNWFRHPENNRTWSNYTLCVIYTKEKLKMAYILYYMAIAGHALSIASLLVSLAIFFYFRSLSCQRITLHKNLFCSYVLNSAFTILNLITVVNNPELVEENPVSCKVLHFFHMYLLGCNYFWMLCEGIYLHTLIVVAVFAEEQHLHWYYLLGWGFPLVPVSIHAVARKKYFDDNCWMSVETHLLYIIHGPILAALLVNLFFLLNIVRVLVTKLRDTHRAESNMYMKAVRATLILVPLLGIQFVIIPWRPENRLAGEVFDYLMHILMHYQGLLVATIFCFFNGEVQAALKRQWAQYKAQWGQRRREHLSTRSTSYTATSITEVPAYAFHHDCNSEHLNGRHPEDSELVALKLGETYA</sequence>
<evidence type="ECO:0000313" key="19">
    <source>
        <dbReference type="Ensembl" id="ENSSFOP00015076613.1"/>
    </source>
</evidence>
<feature type="transmembrane region" description="Helical" evidence="16">
    <location>
        <begin position="510"/>
        <end position="530"/>
    </location>
</feature>
<dbReference type="InterPro" id="IPR003287">
    <property type="entry name" value="GPCR_2_calcitonin_rcpt_fam"/>
</dbReference>
<keyword evidence="10" id="KW-1015">Disulfide bond</keyword>
<dbReference type="SUPFAM" id="SSF81321">
    <property type="entry name" value="Family A G protein-coupled receptor-like"/>
    <property type="match status" value="1"/>
</dbReference>
<reference evidence="19" key="2">
    <citation type="submission" date="2025-08" db="UniProtKB">
        <authorList>
            <consortium name="Ensembl"/>
        </authorList>
    </citation>
    <scope>IDENTIFICATION</scope>
</reference>
<evidence type="ECO:0000256" key="9">
    <source>
        <dbReference type="ARBA" id="ARBA00023136"/>
    </source>
</evidence>
<dbReference type="AlphaFoldDB" id="A0A8C9WHQ7"/>
<keyword evidence="7 16" id="KW-1133">Transmembrane helix</keyword>
<dbReference type="SUPFAM" id="SSF111418">
    <property type="entry name" value="Hormone receptor domain"/>
    <property type="match status" value="2"/>
</dbReference>
<dbReference type="InterPro" id="IPR001688">
    <property type="entry name" value="GPCR_2_calcitonin_rcpt"/>
</dbReference>
<evidence type="ECO:0000256" key="2">
    <source>
        <dbReference type="ARBA" id="ARBA00005314"/>
    </source>
</evidence>
<comment type="similarity">
    <text evidence="2">Belongs to the G-protein coupled receptor 2 family.</text>
</comment>
<reference evidence="19" key="3">
    <citation type="submission" date="2025-09" db="UniProtKB">
        <authorList>
            <consortium name="Ensembl"/>
        </authorList>
    </citation>
    <scope>IDENTIFICATION</scope>
</reference>
<evidence type="ECO:0000256" key="1">
    <source>
        <dbReference type="ARBA" id="ARBA00004651"/>
    </source>
</evidence>
<feature type="domain" description="G-protein coupled receptors family 2 profile 2" evidence="18">
    <location>
        <begin position="284"/>
        <end position="531"/>
    </location>
</feature>
<keyword evidence="20" id="KW-1185">Reference proteome</keyword>
<gene>
    <name evidence="19" type="primary">CALCR</name>
    <name evidence="19" type="synonym">calcr</name>
</gene>
<evidence type="ECO:0000256" key="14">
    <source>
        <dbReference type="ARBA" id="ARBA00049588"/>
    </source>
</evidence>
<dbReference type="PRINTS" id="PR00361">
    <property type="entry name" value="CALCITONINR"/>
</dbReference>